<dbReference type="PANTHER" id="PTHR36305:SF1">
    <property type="entry name" value="PHOSPHATIDYLGLYCEROPHOSPHATASE A"/>
    <property type="match status" value="1"/>
</dbReference>
<evidence type="ECO:0000256" key="1">
    <source>
        <dbReference type="PIRNR" id="PIRNR006162"/>
    </source>
</evidence>
<comment type="function">
    <text evidence="1">Lipid phosphatase which dephosphorylates phosphatidylglycerophosphate (PGP) to phosphatidylglycerol (PG).</text>
</comment>
<gene>
    <name evidence="4" type="ORF">ACFOMG_10995</name>
</gene>
<evidence type="ECO:0000259" key="3">
    <source>
        <dbReference type="Pfam" id="PF04608"/>
    </source>
</evidence>
<organism evidence="4 5">
    <name type="scientific">Bacterioplanoides pacificum</name>
    <dbReference type="NCBI Taxonomy" id="1171596"/>
    <lineage>
        <taxon>Bacteria</taxon>
        <taxon>Pseudomonadati</taxon>
        <taxon>Pseudomonadota</taxon>
        <taxon>Gammaproteobacteria</taxon>
        <taxon>Oceanospirillales</taxon>
        <taxon>Oceanospirillaceae</taxon>
        <taxon>Bacterioplanoides</taxon>
    </lineage>
</organism>
<protein>
    <recommendedName>
        <fullName evidence="1">Phosphatidylglycerophosphatase A</fullName>
        <ecNumber evidence="1">3.1.3.27</ecNumber>
    </recommendedName>
    <alternativeName>
        <fullName evidence="1">Phosphatidylglycerolphosphate phosphatase A</fullName>
    </alternativeName>
</protein>
<keyword evidence="2" id="KW-1133">Transmembrane helix</keyword>
<comment type="subcellular location">
    <subcellularLocation>
        <location evidence="1">Cell inner membrane</location>
        <topology evidence="1">Multi-pass membrane protein</topology>
    </subcellularLocation>
</comment>
<name>A0ABV7VSV1_9GAMM</name>
<dbReference type="CDD" id="cd06971">
    <property type="entry name" value="PgpA"/>
    <property type="match status" value="1"/>
</dbReference>
<dbReference type="InterPro" id="IPR036681">
    <property type="entry name" value="PgpA-like_sf"/>
</dbReference>
<keyword evidence="1" id="KW-1003">Cell membrane</keyword>
<comment type="pathway">
    <text evidence="1">Phospholipid metabolism; phosphatidylglycerol biosynthesis; phosphatidylglycerol from CDP-diacylglycerol: step 2/2.</text>
</comment>
<dbReference type="InterPro" id="IPR026037">
    <property type="entry name" value="PgpA"/>
</dbReference>
<dbReference type="InterPro" id="IPR007686">
    <property type="entry name" value="YutG/PgpA"/>
</dbReference>
<keyword evidence="1" id="KW-0479">Metal-binding</keyword>
<keyword evidence="1" id="KW-1208">Phospholipid metabolism</keyword>
<feature type="transmembrane region" description="Helical" evidence="2">
    <location>
        <begin position="53"/>
        <end position="72"/>
    </location>
</feature>
<keyword evidence="1" id="KW-0443">Lipid metabolism</keyword>
<comment type="caution">
    <text evidence="4">The sequence shown here is derived from an EMBL/GenBank/DDBJ whole genome shotgun (WGS) entry which is preliminary data.</text>
</comment>
<keyword evidence="1" id="KW-0997">Cell inner membrane</keyword>
<keyword evidence="5" id="KW-1185">Reference proteome</keyword>
<accession>A0ABV7VSV1</accession>
<proteinExistence type="predicted"/>
<comment type="catalytic activity">
    <reaction evidence="1">
        <text>a 1,2-diacyl-sn-glycero-3-phospho-(1'-sn-glycero-3'-phosphate) + H2O = a 1,2-diacyl-sn-glycero-3-phospho-(1'-sn-glycerol) + phosphate</text>
        <dbReference type="Rhea" id="RHEA:33751"/>
        <dbReference type="ChEBI" id="CHEBI:15377"/>
        <dbReference type="ChEBI" id="CHEBI:43474"/>
        <dbReference type="ChEBI" id="CHEBI:60110"/>
        <dbReference type="ChEBI" id="CHEBI:64716"/>
        <dbReference type="EC" id="3.1.3.27"/>
    </reaction>
</comment>
<keyword evidence="1 2" id="KW-0812">Transmembrane</keyword>
<dbReference type="RefSeq" id="WP_376866639.1">
    <property type="nucleotide sequence ID" value="NZ_JBHRYB010000010.1"/>
</dbReference>
<dbReference type="Proteomes" id="UP001595722">
    <property type="component" value="Unassembled WGS sequence"/>
</dbReference>
<sequence>MNRPDLKNLNLKNPIHLLAFGLGSGLARKAPGTWGTLAALPVWWLFLQGVPTLPYIGVLIAGFAFGVLLCEYTSRDLGVHDHGGIVWDEWIGLWITYLWLPVNGDWGWAWIIYGFALFRLFDIVKPWPIKWLDKKVHGGFGIMIDDVLAGIFALAVLQLTATLI</sequence>
<keyword evidence="1 2" id="KW-0472">Membrane</keyword>
<dbReference type="PIRSF" id="PIRSF006162">
    <property type="entry name" value="PgpA"/>
    <property type="match status" value="1"/>
</dbReference>
<evidence type="ECO:0000313" key="5">
    <source>
        <dbReference type="Proteomes" id="UP001595722"/>
    </source>
</evidence>
<dbReference type="EMBL" id="JBHRYB010000010">
    <property type="protein sequence ID" value="MFC3680621.1"/>
    <property type="molecule type" value="Genomic_DNA"/>
</dbReference>
<dbReference type="PANTHER" id="PTHR36305">
    <property type="entry name" value="PHOSPHATIDYLGLYCEROPHOSPHATASE A"/>
    <property type="match status" value="1"/>
</dbReference>
<evidence type="ECO:0000256" key="2">
    <source>
        <dbReference type="SAM" id="Phobius"/>
    </source>
</evidence>
<feature type="domain" description="YutG/PgpA" evidence="3">
    <location>
        <begin position="18"/>
        <end position="159"/>
    </location>
</feature>
<keyword evidence="1" id="KW-0378">Hydrolase</keyword>
<dbReference type="Pfam" id="PF04608">
    <property type="entry name" value="PgpA"/>
    <property type="match status" value="1"/>
</dbReference>
<keyword evidence="1" id="KW-0442">Lipid degradation</keyword>
<keyword evidence="1" id="KW-0595">Phospholipid degradation</keyword>
<comment type="cofactor">
    <cofactor evidence="1">
        <name>Mg(2+)</name>
        <dbReference type="ChEBI" id="CHEBI:18420"/>
    </cofactor>
</comment>
<evidence type="ECO:0000313" key="4">
    <source>
        <dbReference type="EMBL" id="MFC3680621.1"/>
    </source>
</evidence>
<keyword evidence="1" id="KW-0460">Magnesium</keyword>
<reference evidence="5" key="1">
    <citation type="journal article" date="2019" name="Int. J. Syst. Evol. Microbiol.">
        <title>The Global Catalogue of Microorganisms (GCM) 10K type strain sequencing project: providing services to taxonomists for standard genome sequencing and annotation.</title>
        <authorList>
            <consortium name="The Broad Institute Genomics Platform"/>
            <consortium name="The Broad Institute Genome Sequencing Center for Infectious Disease"/>
            <person name="Wu L."/>
            <person name="Ma J."/>
        </authorList>
    </citation>
    <scope>NUCLEOTIDE SEQUENCE [LARGE SCALE GENOMIC DNA]</scope>
    <source>
        <strain evidence="5">KCTC 42424</strain>
    </source>
</reference>
<dbReference type="SUPFAM" id="SSF101307">
    <property type="entry name" value="YutG-like"/>
    <property type="match status" value="1"/>
</dbReference>
<feature type="transmembrane region" description="Helical" evidence="2">
    <location>
        <begin position="136"/>
        <end position="161"/>
    </location>
</feature>
<dbReference type="EC" id="3.1.3.27" evidence="1"/>